<sequence>MEVIHGSIYIEAESVLGIFRSEAIYTAAAPASASPRDGNAIGNGWSCAPAYPTSSSSEAKDDGLAPLLPRAVSSHSPFGAAPSSTSVFTDEFQQLDRAGGHTRVSVKGAKRSKVARRHESFSPGVSTPLYPLPVVEAPCPPSLVVRLAESAHLIDTQSASATSAAGFGGLSPSLTASLLRTSPTTGCAVASTSSDGNSSKGSARRVEASLSLRDCSSFDTARQAGVSMGEAKSCPAWSSWGSLPFPTAAGDAWEVVLDITDDIEGDGADNDSQLTSPVSLTTLQHSFHCGSSSSAAENDDLGCTGGIRGTTRDHLSKSVEASTTRSPMLSYTAYAYPSTSQVVQPRQAPLLWLVEHLANDPSAAAAITSVGLRPHPLSGSSTCDSAVAASSFASAWYACMFPENDDARNVLLSAVHALKAALHGLRRWSPTLTAAVFPLCHCFSFVKVALEVKSWAAFDLQEGMRRAACKANGRHPGQNEDSADAGYLIIRLATPAELKKARKASHRSLSDMRKEEKERGSFFAQVRRSFRGLMSKEKPLGADPRSGGPPQAAPISPFLHPKGDSPCDSHETPPSASSAKSVCAAHTGTAGSKKTMLKGDAFEARLHLPRLLSPLILDWMKKRRAGLQDEEASGEGGAAGCAPGSDGKQDCDVATAGADGTVRDDLDRPAVFCKSVYLPLPPPSEVEDSPCLAMMLKVKVIFRPGFDTAEPF</sequence>
<proteinExistence type="predicted"/>
<feature type="compositionally biased region" description="Basic and acidic residues" evidence="1">
    <location>
        <begin position="508"/>
        <end position="520"/>
    </location>
</feature>
<dbReference type="EMBL" id="LJSK01000088">
    <property type="protein sequence ID" value="KPI87443.1"/>
    <property type="molecule type" value="Genomic_DNA"/>
</dbReference>
<dbReference type="AlphaFoldDB" id="A0A0N1I7R0"/>
<organism evidence="2 3">
    <name type="scientific">Leptomonas seymouri</name>
    <dbReference type="NCBI Taxonomy" id="5684"/>
    <lineage>
        <taxon>Eukaryota</taxon>
        <taxon>Discoba</taxon>
        <taxon>Euglenozoa</taxon>
        <taxon>Kinetoplastea</taxon>
        <taxon>Metakinetoplastina</taxon>
        <taxon>Trypanosomatida</taxon>
        <taxon>Trypanosomatidae</taxon>
        <taxon>Leishmaniinae</taxon>
        <taxon>Leptomonas</taxon>
    </lineage>
</organism>
<dbReference type="OMA" id="CDSHETP"/>
<keyword evidence="3" id="KW-1185">Reference proteome</keyword>
<evidence type="ECO:0000313" key="2">
    <source>
        <dbReference type="EMBL" id="KPI87443.1"/>
    </source>
</evidence>
<evidence type="ECO:0000313" key="3">
    <source>
        <dbReference type="Proteomes" id="UP000038009"/>
    </source>
</evidence>
<accession>A0A0N1I7R0</accession>
<feature type="region of interest" description="Disordered" evidence="1">
    <location>
        <begin position="536"/>
        <end position="581"/>
    </location>
</feature>
<comment type="caution">
    <text evidence="2">The sequence shown here is derived from an EMBL/GenBank/DDBJ whole genome shotgun (WGS) entry which is preliminary data.</text>
</comment>
<gene>
    <name evidence="2" type="ORF">ABL78_3474</name>
</gene>
<name>A0A0N1I7R0_LEPSE</name>
<dbReference type="OrthoDB" id="10604461at2759"/>
<dbReference type="VEuPathDB" id="TriTrypDB:Lsey_0088_0110"/>
<evidence type="ECO:0000256" key="1">
    <source>
        <dbReference type="SAM" id="MobiDB-lite"/>
    </source>
</evidence>
<dbReference type="Proteomes" id="UP000038009">
    <property type="component" value="Unassembled WGS sequence"/>
</dbReference>
<feature type="compositionally biased region" description="Basic and acidic residues" evidence="1">
    <location>
        <begin position="561"/>
        <end position="571"/>
    </location>
</feature>
<protein>
    <submittedName>
        <fullName evidence="2">Uncharacterized protein</fullName>
    </submittedName>
</protein>
<feature type="region of interest" description="Disordered" evidence="1">
    <location>
        <begin position="501"/>
        <end position="520"/>
    </location>
</feature>
<feature type="region of interest" description="Disordered" evidence="1">
    <location>
        <begin position="628"/>
        <end position="647"/>
    </location>
</feature>
<reference evidence="2 3" key="1">
    <citation type="journal article" date="2015" name="PLoS Pathog.">
        <title>Leptomonas seymouri: Adaptations to the Dixenous Life Cycle Analyzed by Genome Sequencing, Transcriptome Profiling and Co-infection with Leishmania donovani.</title>
        <authorList>
            <person name="Kraeva N."/>
            <person name="Butenko A."/>
            <person name="Hlavacova J."/>
            <person name="Kostygov A."/>
            <person name="Myskova J."/>
            <person name="Grybchuk D."/>
            <person name="Lestinova T."/>
            <person name="Votypka J."/>
            <person name="Volf P."/>
            <person name="Opperdoes F."/>
            <person name="Flegontov P."/>
            <person name="Lukes J."/>
            <person name="Yurchenko V."/>
        </authorList>
    </citation>
    <scope>NUCLEOTIDE SEQUENCE [LARGE SCALE GENOMIC DNA]</scope>
    <source>
        <strain evidence="2 3">ATCC 30220</strain>
    </source>
</reference>